<dbReference type="Pfam" id="PF18962">
    <property type="entry name" value="Por_Secre_tail"/>
    <property type="match status" value="1"/>
</dbReference>
<dbReference type="SUPFAM" id="SSF49299">
    <property type="entry name" value="PKD domain"/>
    <property type="match status" value="1"/>
</dbReference>
<dbReference type="EMBL" id="QKTW01000007">
    <property type="protein sequence ID" value="PZF74058.1"/>
    <property type="molecule type" value="Genomic_DNA"/>
</dbReference>
<dbReference type="PROSITE" id="PS50093">
    <property type="entry name" value="PKD"/>
    <property type="match status" value="1"/>
</dbReference>
<organism evidence="3 4">
    <name type="scientific">Taibaiella soli</name>
    <dbReference type="NCBI Taxonomy" id="1649169"/>
    <lineage>
        <taxon>Bacteria</taxon>
        <taxon>Pseudomonadati</taxon>
        <taxon>Bacteroidota</taxon>
        <taxon>Chitinophagia</taxon>
        <taxon>Chitinophagales</taxon>
        <taxon>Chitinophagaceae</taxon>
        <taxon>Taibaiella</taxon>
    </lineage>
</organism>
<dbReference type="SMART" id="SM00089">
    <property type="entry name" value="PKD"/>
    <property type="match status" value="1"/>
</dbReference>
<evidence type="ECO:0000313" key="3">
    <source>
        <dbReference type="EMBL" id="PZF74058.1"/>
    </source>
</evidence>
<proteinExistence type="predicted"/>
<comment type="caution">
    <text evidence="3">The sequence shown here is derived from an EMBL/GenBank/DDBJ whole genome shotgun (WGS) entry which is preliminary data.</text>
</comment>
<reference evidence="3 4" key="1">
    <citation type="submission" date="2018-06" db="EMBL/GenBank/DDBJ databases">
        <title>Mucibacter soli gen. nov., sp. nov., a new member of the family Chitinophagaceae producing mucin.</title>
        <authorList>
            <person name="Kim M.-K."/>
            <person name="Park S."/>
            <person name="Kim T.-S."/>
            <person name="Joung Y."/>
            <person name="Han J.-H."/>
            <person name="Kim S.B."/>
        </authorList>
    </citation>
    <scope>NUCLEOTIDE SEQUENCE [LARGE SCALE GENOMIC DNA]</scope>
    <source>
        <strain evidence="3 4">R1-15</strain>
    </source>
</reference>
<evidence type="ECO:0000259" key="2">
    <source>
        <dbReference type="PROSITE" id="PS50093"/>
    </source>
</evidence>
<evidence type="ECO:0000313" key="4">
    <source>
        <dbReference type="Proteomes" id="UP000248745"/>
    </source>
</evidence>
<dbReference type="InterPro" id="IPR026444">
    <property type="entry name" value="Secre_tail"/>
</dbReference>
<dbReference type="AlphaFoldDB" id="A0A2W2B206"/>
<dbReference type="InterPro" id="IPR035986">
    <property type="entry name" value="PKD_dom_sf"/>
</dbReference>
<dbReference type="PANTHER" id="PTHR35580:SF1">
    <property type="entry name" value="PHYTASE-LIKE DOMAIN-CONTAINING PROTEIN"/>
    <property type="match status" value="1"/>
</dbReference>
<feature type="domain" description="PKD" evidence="2">
    <location>
        <begin position="490"/>
        <end position="560"/>
    </location>
</feature>
<dbReference type="CDD" id="cd00146">
    <property type="entry name" value="PKD"/>
    <property type="match status" value="1"/>
</dbReference>
<feature type="signal peptide" evidence="1">
    <location>
        <begin position="1"/>
        <end position="27"/>
    </location>
</feature>
<name>A0A2W2B206_9BACT</name>
<dbReference type="InterPro" id="IPR000601">
    <property type="entry name" value="PKD_dom"/>
</dbReference>
<dbReference type="InterPro" id="IPR052918">
    <property type="entry name" value="Motility_Chemotaxis_Reg"/>
</dbReference>
<dbReference type="NCBIfam" id="TIGR04183">
    <property type="entry name" value="Por_Secre_tail"/>
    <property type="match status" value="1"/>
</dbReference>
<dbReference type="RefSeq" id="WP_110997800.1">
    <property type="nucleotide sequence ID" value="NZ_QKTW01000007.1"/>
</dbReference>
<dbReference type="Proteomes" id="UP000248745">
    <property type="component" value="Unassembled WGS sequence"/>
</dbReference>
<keyword evidence="1" id="KW-0732">Signal</keyword>
<dbReference type="InterPro" id="IPR022409">
    <property type="entry name" value="PKD/Chitinase_dom"/>
</dbReference>
<gene>
    <name evidence="3" type="ORF">DN068_05030</name>
</gene>
<dbReference type="InterPro" id="IPR013783">
    <property type="entry name" value="Ig-like_fold"/>
</dbReference>
<dbReference type="PANTHER" id="PTHR35580">
    <property type="entry name" value="CELL SURFACE GLYCOPROTEIN (S-LAYER PROTEIN)-LIKE PROTEIN"/>
    <property type="match status" value="1"/>
</dbReference>
<protein>
    <recommendedName>
        <fullName evidence="2">PKD domain-containing protein</fullName>
    </recommendedName>
</protein>
<evidence type="ECO:0000256" key="1">
    <source>
        <dbReference type="SAM" id="SignalP"/>
    </source>
</evidence>
<keyword evidence="4" id="KW-1185">Reference proteome</keyword>
<accession>A0A2W2B206</accession>
<sequence length="651" mass="71281">MNYQFPKQLSAALLLFFIFCNLSETHAQSWLWGKRGGGATNSYGSAEEVSGIATDKAGNVYVLGDAYDPLVNVDNHQMNVWGWQGFNQLLTSWDCNGHYRWTKMLGATNGSIVGMSLKTDTLGGVYVVGYMTAFQQYGPAHFDSDTTIASTFRTVFLMKYDTAGVYQWLRLPQSDTVGIYSYNNTRICDVDLDAGGNTYMLAILAQGSYVNGSLIVPQKAMYMVQYDASGNFVSATPFPIDYRNSALFLFNMKRNHKNGDFYLSGMFQLATNDTLFIGATTVTKSTYLARLSAQGIVYWVKQSDVGEPGIYGPIDVDDAGNVYISGYGYPGDVFNGFSITPSGISGIPIAMAIDSNGNNIWGRFAESNGGNSGYGMTFNRATNEVFMWGSYAGSISWAGYNKMLNHAFNSETDIYVVRFNAQTGAVNGMDTTASDWGSIEFPHKATIDKRGNFYIGGEFRSMMYIGPDTISNYGGFTDWFVAKFGFNNCDCTVPVASFGYSLAGKTAQFSYGGSAQVDSVRWTFGDSTTSTQQNPSHTYASYGTYTTCLTVYNNCGHTDSCRVIQIASSVNNINPLANVLVYPNPVQNHLMIETPTSYHAAILSIDGRVLVQQDINAPRTMINTSSLVSGIYLLQLTDNNGQRALMKVAKE</sequence>
<feature type="chain" id="PRO_5015856944" description="PKD domain-containing protein" evidence="1">
    <location>
        <begin position="28"/>
        <end position="651"/>
    </location>
</feature>
<dbReference type="Pfam" id="PF18911">
    <property type="entry name" value="PKD_4"/>
    <property type="match status" value="1"/>
</dbReference>
<dbReference type="Gene3D" id="2.60.40.10">
    <property type="entry name" value="Immunoglobulins"/>
    <property type="match status" value="1"/>
</dbReference>
<dbReference type="OrthoDB" id="5381604at2"/>